<comment type="caution">
    <text evidence="1">The sequence shown here is derived from an EMBL/GenBank/DDBJ whole genome shotgun (WGS) entry which is preliminary data.</text>
</comment>
<proteinExistence type="predicted"/>
<dbReference type="EMBL" id="WIUZ02000009">
    <property type="protein sequence ID" value="KAF9783912.1"/>
    <property type="molecule type" value="Genomic_DNA"/>
</dbReference>
<reference evidence="1" key="2">
    <citation type="submission" date="2020-11" db="EMBL/GenBank/DDBJ databases">
        <authorList>
            <consortium name="DOE Joint Genome Institute"/>
            <person name="Kuo A."/>
            <person name="Miyauchi S."/>
            <person name="Kiss E."/>
            <person name="Drula E."/>
            <person name="Kohler A."/>
            <person name="Sanchez-Garcia M."/>
            <person name="Andreopoulos B."/>
            <person name="Barry K.W."/>
            <person name="Bonito G."/>
            <person name="Buee M."/>
            <person name="Carver A."/>
            <person name="Chen C."/>
            <person name="Cichocki N."/>
            <person name="Clum A."/>
            <person name="Culley D."/>
            <person name="Crous P.W."/>
            <person name="Fauchery L."/>
            <person name="Girlanda M."/>
            <person name="Hayes R."/>
            <person name="Keri Z."/>
            <person name="Labutti K."/>
            <person name="Lipzen A."/>
            <person name="Lombard V."/>
            <person name="Magnuson J."/>
            <person name="Maillard F."/>
            <person name="Morin E."/>
            <person name="Murat C."/>
            <person name="Nolan M."/>
            <person name="Ohm R."/>
            <person name="Pangilinan J."/>
            <person name="Pereira M."/>
            <person name="Perotto S."/>
            <person name="Peter M."/>
            <person name="Riley R."/>
            <person name="Sitrit Y."/>
            <person name="Stielow B."/>
            <person name="Szollosi G."/>
            <person name="Zifcakova L."/>
            <person name="Stursova M."/>
            <person name="Spatafora J.W."/>
            <person name="Tedersoo L."/>
            <person name="Vaario L.-M."/>
            <person name="Yamada A."/>
            <person name="Yan M."/>
            <person name="Wang P."/>
            <person name="Xu J."/>
            <person name="Bruns T."/>
            <person name="Baldrian P."/>
            <person name="Vilgalys R."/>
            <person name="Henrissat B."/>
            <person name="Grigoriev I.V."/>
            <person name="Hibbett D."/>
            <person name="Nagy L.G."/>
            <person name="Martin F.M."/>
        </authorList>
    </citation>
    <scope>NUCLEOTIDE SEQUENCE</scope>
    <source>
        <strain evidence="1">UH-Tt-Lm1</strain>
    </source>
</reference>
<feature type="non-terminal residue" evidence="1">
    <location>
        <position position="1"/>
    </location>
</feature>
<dbReference type="AlphaFoldDB" id="A0A9P6L5S8"/>
<protein>
    <submittedName>
        <fullName evidence="1">Uncharacterized protein</fullName>
    </submittedName>
</protein>
<sequence>KRRAPQAPTESTSTHLHSTYRPSHLGIPLQHSALELEAESPAVNTDRCITHFRHSVARRPMRYRKVVVDNPSIRVDLIIVRKSTLRGHRLTPLDILPDHLIPQGAHSSTSAFDLDFLRAAVFSWFMTFATTGLHVDAEGSLQSPSALFTAARANDASTYTVFDDQGAGGVCFDEL</sequence>
<accession>A0A9P6L5S8</accession>
<evidence type="ECO:0000313" key="1">
    <source>
        <dbReference type="EMBL" id="KAF9783912.1"/>
    </source>
</evidence>
<evidence type="ECO:0000313" key="2">
    <source>
        <dbReference type="Proteomes" id="UP000736335"/>
    </source>
</evidence>
<reference evidence="1" key="1">
    <citation type="journal article" date="2020" name="Nat. Commun.">
        <title>Large-scale genome sequencing of mycorrhizal fungi provides insights into the early evolution of symbiotic traits.</title>
        <authorList>
            <person name="Miyauchi S."/>
            <person name="Kiss E."/>
            <person name="Kuo A."/>
            <person name="Drula E."/>
            <person name="Kohler A."/>
            <person name="Sanchez-Garcia M."/>
            <person name="Morin E."/>
            <person name="Andreopoulos B."/>
            <person name="Barry K.W."/>
            <person name="Bonito G."/>
            <person name="Buee M."/>
            <person name="Carver A."/>
            <person name="Chen C."/>
            <person name="Cichocki N."/>
            <person name="Clum A."/>
            <person name="Culley D."/>
            <person name="Crous P.W."/>
            <person name="Fauchery L."/>
            <person name="Girlanda M."/>
            <person name="Hayes R.D."/>
            <person name="Keri Z."/>
            <person name="LaButti K."/>
            <person name="Lipzen A."/>
            <person name="Lombard V."/>
            <person name="Magnuson J."/>
            <person name="Maillard F."/>
            <person name="Murat C."/>
            <person name="Nolan M."/>
            <person name="Ohm R.A."/>
            <person name="Pangilinan J."/>
            <person name="Pereira M.F."/>
            <person name="Perotto S."/>
            <person name="Peter M."/>
            <person name="Pfister S."/>
            <person name="Riley R."/>
            <person name="Sitrit Y."/>
            <person name="Stielow J.B."/>
            <person name="Szollosi G."/>
            <person name="Zifcakova L."/>
            <person name="Stursova M."/>
            <person name="Spatafora J.W."/>
            <person name="Tedersoo L."/>
            <person name="Vaario L.M."/>
            <person name="Yamada A."/>
            <person name="Yan M."/>
            <person name="Wang P."/>
            <person name="Xu J."/>
            <person name="Bruns T."/>
            <person name="Baldrian P."/>
            <person name="Vilgalys R."/>
            <person name="Dunand C."/>
            <person name="Henrissat B."/>
            <person name="Grigoriev I.V."/>
            <person name="Hibbett D."/>
            <person name="Nagy L.G."/>
            <person name="Martin F.M."/>
        </authorList>
    </citation>
    <scope>NUCLEOTIDE SEQUENCE</scope>
    <source>
        <strain evidence="1">UH-Tt-Lm1</strain>
    </source>
</reference>
<keyword evidence="2" id="KW-1185">Reference proteome</keyword>
<gene>
    <name evidence="1" type="ORF">BJ322DRAFT_1197301</name>
</gene>
<organism evidence="1 2">
    <name type="scientific">Thelephora terrestris</name>
    <dbReference type="NCBI Taxonomy" id="56493"/>
    <lineage>
        <taxon>Eukaryota</taxon>
        <taxon>Fungi</taxon>
        <taxon>Dikarya</taxon>
        <taxon>Basidiomycota</taxon>
        <taxon>Agaricomycotina</taxon>
        <taxon>Agaricomycetes</taxon>
        <taxon>Thelephorales</taxon>
        <taxon>Thelephoraceae</taxon>
        <taxon>Thelephora</taxon>
    </lineage>
</organism>
<dbReference type="Proteomes" id="UP000736335">
    <property type="component" value="Unassembled WGS sequence"/>
</dbReference>
<name>A0A9P6L5S8_9AGAM</name>